<reference evidence="2 3" key="1">
    <citation type="submission" date="2015-04" db="EMBL/GenBank/DDBJ databases">
        <title>Genome sequence of Ceratocystis platani, a major pathogen of plane trees.</title>
        <authorList>
            <person name="Belbahri L."/>
        </authorList>
    </citation>
    <scope>NUCLEOTIDE SEQUENCE [LARGE SCALE GENOMIC DNA]</scope>
    <source>
        <strain evidence="2 3">CFO</strain>
    </source>
</reference>
<feature type="region of interest" description="Disordered" evidence="1">
    <location>
        <begin position="198"/>
        <end position="481"/>
    </location>
</feature>
<organism evidence="2 3">
    <name type="scientific">Ceratocystis fimbriata f. sp. platani</name>
    <dbReference type="NCBI Taxonomy" id="88771"/>
    <lineage>
        <taxon>Eukaryota</taxon>
        <taxon>Fungi</taxon>
        <taxon>Dikarya</taxon>
        <taxon>Ascomycota</taxon>
        <taxon>Pezizomycotina</taxon>
        <taxon>Sordariomycetes</taxon>
        <taxon>Hypocreomycetidae</taxon>
        <taxon>Microascales</taxon>
        <taxon>Ceratocystidaceae</taxon>
        <taxon>Ceratocystis</taxon>
    </lineage>
</organism>
<feature type="compositionally biased region" description="Low complexity" evidence="1">
    <location>
        <begin position="206"/>
        <end position="236"/>
    </location>
</feature>
<evidence type="ECO:0000256" key="1">
    <source>
        <dbReference type="SAM" id="MobiDB-lite"/>
    </source>
</evidence>
<feature type="compositionally biased region" description="Pro residues" evidence="1">
    <location>
        <begin position="244"/>
        <end position="253"/>
    </location>
</feature>
<feature type="compositionally biased region" description="Low complexity" evidence="1">
    <location>
        <begin position="343"/>
        <end position="352"/>
    </location>
</feature>
<dbReference type="OrthoDB" id="428854at2759"/>
<feature type="compositionally biased region" description="Polar residues" evidence="1">
    <location>
        <begin position="153"/>
        <end position="174"/>
    </location>
</feature>
<feature type="region of interest" description="Disordered" evidence="1">
    <location>
        <begin position="38"/>
        <end position="184"/>
    </location>
</feature>
<dbReference type="AlphaFoldDB" id="A0A0F8BQK4"/>
<feature type="region of interest" description="Disordered" evidence="1">
    <location>
        <begin position="1"/>
        <end position="24"/>
    </location>
</feature>
<feature type="compositionally biased region" description="Low complexity" evidence="1">
    <location>
        <begin position="309"/>
        <end position="319"/>
    </location>
</feature>
<dbReference type="EMBL" id="LBBL01000136">
    <property type="protein sequence ID" value="KKF94823.1"/>
    <property type="molecule type" value="Genomic_DNA"/>
</dbReference>
<feature type="compositionally biased region" description="Acidic residues" evidence="1">
    <location>
        <begin position="128"/>
        <end position="137"/>
    </location>
</feature>
<feature type="compositionally biased region" description="Low complexity" evidence="1">
    <location>
        <begin position="382"/>
        <end position="401"/>
    </location>
</feature>
<name>A0A0F8BQK4_CERFI</name>
<sequence length="510" mass="53227">MTSASKNPFRRSGLGSPPPPAISTTNLALRPALVSSSVFDPDADTTASEASDLSASTPRSKTPKKVRVQSPPPSPHISQSVLISRKRSPSPSRSPSPPLATQDPAPVLAPALDPDSPVDPFDAQIPDQENDDDDQDSTPESTPRTAGPPHNPFSKTLQDMKNLTSEARTPTSPKSARGHSAKTSLDVQAFQRLLLTGSTGLDQATSPRPAAESPAFESASCSPSRNSRSPPQISPRVPNAESPSSPPPQPSAPTHPHKKPPPPPSSRHGRSIKSVDLTHMATPLTSPQRPSPTLPSALNSPPNPAVVLAPGRPDPGSRAPAPPPPPRRMQHKAAIVPSRIEETPASTPTTTAQLEIPTEPYASGAASPTHDEIDPSTKSPVLSASLRSPSTTTPLSPASTLHIAKVKPQPPPTRNPSVRRPKSLVRTASATKPELSRKPSNASNRSHAPPPPPTPRQRGWSKGSADGGAAGAKKSADLQPIITSDAENDILAEINALQKEVEAAMKGGKV</sequence>
<dbReference type="Proteomes" id="UP000034841">
    <property type="component" value="Unassembled WGS sequence"/>
</dbReference>
<feature type="compositionally biased region" description="Polar residues" evidence="1">
    <location>
        <begin position="45"/>
        <end position="60"/>
    </location>
</feature>
<evidence type="ECO:0000313" key="3">
    <source>
        <dbReference type="Proteomes" id="UP000034841"/>
    </source>
</evidence>
<feature type="compositionally biased region" description="Low complexity" evidence="1">
    <location>
        <begin position="103"/>
        <end position="115"/>
    </location>
</feature>
<evidence type="ECO:0000313" key="2">
    <source>
        <dbReference type="EMBL" id="KKF94823.1"/>
    </source>
</evidence>
<keyword evidence="3" id="KW-1185">Reference proteome</keyword>
<proteinExistence type="predicted"/>
<accession>A0A0F8BQK4</accession>
<comment type="caution">
    <text evidence="2">The sequence shown here is derived from an EMBL/GenBank/DDBJ whole genome shotgun (WGS) entry which is preliminary data.</text>
</comment>
<protein>
    <submittedName>
        <fullName evidence="2">Uncharacterized protein</fullName>
    </submittedName>
</protein>
<gene>
    <name evidence="2" type="ORF">CFO_g2812</name>
</gene>